<dbReference type="PANTHER" id="PTHR12837">
    <property type="entry name" value="POLY ADP-RIBOSE GLYCOHYDROLASE"/>
    <property type="match status" value="1"/>
</dbReference>
<sequence>MATHFILPSSPNLQCEDRFSILDSDELTVPFWAVFQKLLEQKVEDSKGIIDILETIALTLRGTTDTDYGSLREYLETKRPRDFFAKTWPCLVKLALRLPFLFPSHSLPILSSLRPSVKLSREQTACLVVHQFFCTLQAPTWQSGFQDFRLWFSAEQPHASAVEAYLTALFAYFQRLVDGTQTSPLAYPFDEWNISFDLCSYNKQNGR</sequence>
<feature type="domain" description="PARG helical" evidence="1">
    <location>
        <begin position="77"/>
        <end position="180"/>
    </location>
</feature>
<keyword evidence="3" id="KW-1185">Reference proteome</keyword>
<name>A0AAQ3R355_9PEZI</name>
<dbReference type="InterPro" id="IPR007724">
    <property type="entry name" value="Poly_GlycHdrlase"/>
</dbReference>
<dbReference type="Proteomes" id="UP001303373">
    <property type="component" value="Chromosome 3"/>
</dbReference>
<reference evidence="2 3" key="1">
    <citation type="submission" date="2023-11" db="EMBL/GenBank/DDBJ databases">
        <title>An acidophilic fungus is an integral part of prey digestion in a carnivorous sundew plant.</title>
        <authorList>
            <person name="Tsai I.J."/>
        </authorList>
    </citation>
    <scope>NUCLEOTIDE SEQUENCE [LARGE SCALE GENOMIC DNA]</scope>
    <source>
        <strain evidence="2">169a</strain>
    </source>
</reference>
<dbReference type="GO" id="GO:1990966">
    <property type="term" value="P:ATP generation from poly-ADP-D-ribose"/>
    <property type="evidence" value="ECO:0007669"/>
    <property type="project" value="TreeGrafter"/>
</dbReference>
<accession>A0AAQ3R355</accession>
<evidence type="ECO:0000313" key="2">
    <source>
        <dbReference type="EMBL" id="WPG99150.1"/>
    </source>
</evidence>
<dbReference type="GO" id="GO:0005634">
    <property type="term" value="C:nucleus"/>
    <property type="evidence" value="ECO:0007669"/>
    <property type="project" value="TreeGrafter"/>
</dbReference>
<organism evidence="2 3">
    <name type="scientific">Acrodontium crateriforme</name>
    <dbReference type="NCBI Taxonomy" id="150365"/>
    <lineage>
        <taxon>Eukaryota</taxon>
        <taxon>Fungi</taxon>
        <taxon>Dikarya</taxon>
        <taxon>Ascomycota</taxon>
        <taxon>Pezizomycotina</taxon>
        <taxon>Dothideomycetes</taxon>
        <taxon>Dothideomycetidae</taxon>
        <taxon>Mycosphaerellales</taxon>
        <taxon>Teratosphaeriaceae</taxon>
        <taxon>Acrodontium</taxon>
    </lineage>
</organism>
<proteinExistence type="predicted"/>
<dbReference type="GO" id="GO:0005737">
    <property type="term" value="C:cytoplasm"/>
    <property type="evidence" value="ECO:0007669"/>
    <property type="project" value="TreeGrafter"/>
</dbReference>
<dbReference type="GO" id="GO:0009225">
    <property type="term" value="P:nucleotide-sugar metabolic process"/>
    <property type="evidence" value="ECO:0007669"/>
    <property type="project" value="TreeGrafter"/>
</dbReference>
<dbReference type="Pfam" id="PF20811">
    <property type="entry name" value="PARG_cat_N"/>
    <property type="match status" value="1"/>
</dbReference>
<evidence type="ECO:0000259" key="1">
    <source>
        <dbReference type="Pfam" id="PF20811"/>
    </source>
</evidence>
<dbReference type="EMBL" id="CP138582">
    <property type="protein sequence ID" value="WPG99150.1"/>
    <property type="molecule type" value="Genomic_DNA"/>
</dbReference>
<protein>
    <recommendedName>
        <fullName evidence="1">PARG helical domain-containing protein</fullName>
    </recommendedName>
</protein>
<gene>
    <name evidence="2" type="ORF">R9X50_00196100</name>
</gene>
<dbReference type="GO" id="GO:0005975">
    <property type="term" value="P:carbohydrate metabolic process"/>
    <property type="evidence" value="ECO:0007669"/>
    <property type="project" value="InterPro"/>
</dbReference>
<dbReference type="PANTHER" id="PTHR12837:SF0">
    <property type="entry name" value="POLY(ADP-RIBOSE) GLYCOHYDROLASE"/>
    <property type="match status" value="1"/>
</dbReference>
<dbReference type="AlphaFoldDB" id="A0AAQ3R355"/>
<dbReference type="GO" id="GO:0006282">
    <property type="term" value="P:regulation of DNA repair"/>
    <property type="evidence" value="ECO:0007669"/>
    <property type="project" value="InterPro"/>
</dbReference>
<evidence type="ECO:0000313" key="3">
    <source>
        <dbReference type="Proteomes" id="UP001303373"/>
    </source>
</evidence>
<dbReference type="GO" id="GO:0004649">
    <property type="term" value="F:poly(ADP-ribose) glycohydrolase activity"/>
    <property type="evidence" value="ECO:0007669"/>
    <property type="project" value="InterPro"/>
</dbReference>
<dbReference type="InterPro" id="IPR048362">
    <property type="entry name" value="PARG_helical"/>
</dbReference>